<accession>A0AAJ2WJN5</accession>
<dbReference type="AlphaFoldDB" id="A0AAJ2WJN5"/>
<proteinExistence type="predicted"/>
<organism evidence="2 3">
    <name type="scientific">Stenotrophomonas maltophilia</name>
    <name type="common">Pseudomonas maltophilia</name>
    <name type="synonym">Xanthomonas maltophilia</name>
    <dbReference type="NCBI Taxonomy" id="40324"/>
    <lineage>
        <taxon>Bacteria</taxon>
        <taxon>Pseudomonadati</taxon>
        <taxon>Pseudomonadota</taxon>
        <taxon>Gammaproteobacteria</taxon>
        <taxon>Lysobacterales</taxon>
        <taxon>Lysobacteraceae</taxon>
        <taxon>Stenotrophomonas</taxon>
        <taxon>Stenotrophomonas maltophilia group</taxon>
    </lineage>
</organism>
<dbReference type="InterPro" id="IPR012433">
    <property type="entry name" value="Imm11"/>
</dbReference>
<dbReference type="RefSeq" id="WP_099554988.1">
    <property type="nucleotide sequence ID" value="NZ_JAEDWU010000002.1"/>
</dbReference>
<evidence type="ECO:0000259" key="1">
    <source>
        <dbReference type="Pfam" id="PF07791"/>
    </source>
</evidence>
<dbReference type="EMBL" id="JAXRVB010000009">
    <property type="protein sequence ID" value="MDZ5764941.1"/>
    <property type="molecule type" value="Genomic_DNA"/>
</dbReference>
<comment type="caution">
    <text evidence="2">The sequence shown here is derived from an EMBL/GenBank/DDBJ whole genome shotgun (WGS) entry which is preliminary data.</text>
</comment>
<feature type="domain" description="Immunity MXAN-0049 protein" evidence="1">
    <location>
        <begin position="38"/>
        <end position="179"/>
    </location>
</feature>
<protein>
    <recommendedName>
        <fullName evidence="1">Immunity MXAN-0049 protein domain-containing protein</fullName>
    </recommendedName>
</protein>
<name>A0AAJ2WJN5_STEMA</name>
<evidence type="ECO:0000313" key="2">
    <source>
        <dbReference type="EMBL" id="MDZ5764941.1"/>
    </source>
</evidence>
<dbReference type="Proteomes" id="UP001288387">
    <property type="component" value="Unassembled WGS sequence"/>
</dbReference>
<evidence type="ECO:0000313" key="3">
    <source>
        <dbReference type="Proteomes" id="UP001288387"/>
    </source>
</evidence>
<sequence>MGYLLTTVGNSYGLLNYAHDESEDYLLFRAGIRLEGLEPVLSYQATSRAALKRLRKHHIVSSTGPDLVSRELRTALEALAPSDVEFFDAAVVFGDDVVEGYSAINIPNLAGCCDMTVSEYELTNFDPANPSYMFLYTVIREESPDDFDVVRCRERPASIIVSNRMKEQLMKSGLSGLAFCRSLDLTPQGRTIYEYC</sequence>
<dbReference type="Pfam" id="PF07791">
    <property type="entry name" value="Imm11"/>
    <property type="match status" value="1"/>
</dbReference>
<gene>
    <name evidence="2" type="ORF">U4I38_10705</name>
</gene>
<reference evidence="2" key="1">
    <citation type="submission" date="2023-12" db="EMBL/GenBank/DDBJ databases">
        <title>'Antibacterial potential of Stenotrophomonas maltophilia cystic fibrosis isolates' (manuscript under preparation).</title>
        <authorList>
            <person name="Crisan C.V."/>
            <person name="Pettis M."/>
            <person name="Goldberg J.B."/>
        </authorList>
    </citation>
    <scope>NUCLEOTIDE SEQUENCE</scope>
    <source>
        <strain evidence="2">CCV129</strain>
    </source>
</reference>